<reference evidence="2" key="2">
    <citation type="submission" date="2021-12" db="EMBL/GenBank/DDBJ databases">
        <title>Resequencing data analysis of finger millet.</title>
        <authorList>
            <person name="Hatakeyama M."/>
            <person name="Aluri S."/>
            <person name="Balachadran M.T."/>
            <person name="Sivarajan S.R."/>
            <person name="Poveda L."/>
            <person name="Shimizu-Inatsugi R."/>
            <person name="Schlapbach R."/>
            <person name="Sreeman S.M."/>
            <person name="Shimizu K.K."/>
        </authorList>
    </citation>
    <scope>NUCLEOTIDE SEQUENCE</scope>
</reference>
<gene>
    <name evidence="2" type="primary">gb29720</name>
    <name evidence="2" type="ORF">PR202_gb29720</name>
</gene>
<dbReference type="PANTHER" id="PTHR33326">
    <property type="entry name" value="OS05G0543800 PROTEIN"/>
    <property type="match status" value="1"/>
</dbReference>
<accession>A0AAV5FXR4</accession>
<dbReference type="Proteomes" id="UP001054889">
    <property type="component" value="Unassembled WGS sequence"/>
</dbReference>
<dbReference type="InterPro" id="IPR022059">
    <property type="entry name" value="DUF3615"/>
</dbReference>
<evidence type="ECO:0000259" key="1">
    <source>
        <dbReference type="Pfam" id="PF12274"/>
    </source>
</evidence>
<comment type="caution">
    <text evidence="2">The sequence shown here is derived from an EMBL/GenBank/DDBJ whole genome shotgun (WGS) entry which is preliminary data.</text>
</comment>
<dbReference type="EMBL" id="BQKI01000134">
    <property type="protein sequence ID" value="GJN40499.1"/>
    <property type="molecule type" value="Genomic_DNA"/>
</dbReference>
<evidence type="ECO:0000313" key="3">
    <source>
        <dbReference type="Proteomes" id="UP001054889"/>
    </source>
</evidence>
<feature type="domain" description="DUF3615" evidence="1">
    <location>
        <begin position="163"/>
        <end position="248"/>
    </location>
</feature>
<name>A0AAV5FXR4_ELECO</name>
<dbReference type="Pfam" id="PF12274">
    <property type="entry name" value="DUF3615"/>
    <property type="match status" value="1"/>
</dbReference>
<keyword evidence="3" id="KW-1185">Reference proteome</keyword>
<evidence type="ECO:0000313" key="2">
    <source>
        <dbReference type="EMBL" id="GJN40499.1"/>
    </source>
</evidence>
<dbReference type="AlphaFoldDB" id="A0AAV5FXR4"/>
<protein>
    <recommendedName>
        <fullName evidence="1">DUF3615 domain-containing protein</fullName>
    </recommendedName>
</protein>
<sequence length="278" mass="32005">MSCARLRLALLGPPLPVMLRHSPAHTACPPLLACMHDGFLRSLAALLARLRSHARSFSASNQGYFGSVRSEEQLEPEDESEPEFDSIEDAFEYFCNIDRQDRQKAQTISQQHSLDKFEYQPVLEPDQARSLLSPEEPRPVAAQEEKCSREEIAQNAKKWMIGEDLDYEFDELHNQCFSVENYHKIFHHFNFTIKMKKPRSNDWTLALYFAEVKEIFSHKIYFCSALEPYENGHCYACKNQGIDDLKHPIIGAFERGSPDSVSSFMYDSDSDDGNYDFI</sequence>
<organism evidence="2 3">
    <name type="scientific">Eleusine coracana subsp. coracana</name>
    <dbReference type="NCBI Taxonomy" id="191504"/>
    <lineage>
        <taxon>Eukaryota</taxon>
        <taxon>Viridiplantae</taxon>
        <taxon>Streptophyta</taxon>
        <taxon>Embryophyta</taxon>
        <taxon>Tracheophyta</taxon>
        <taxon>Spermatophyta</taxon>
        <taxon>Magnoliopsida</taxon>
        <taxon>Liliopsida</taxon>
        <taxon>Poales</taxon>
        <taxon>Poaceae</taxon>
        <taxon>PACMAD clade</taxon>
        <taxon>Chloridoideae</taxon>
        <taxon>Cynodonteae</taxon>
        <taxon>Eleusininae</taxon>
        <taxon>Eleusine</taxon>
    </lineage>
</organism>
<reference evidence="2" key="1">
    <citation type="journal article" date="2018" name="DNA Res.">
        <title>Multiple hybrid de novo genome assembly of finger millet, an orphan allotetraploid crop.</title>
        <authorList>
            <person name="Hatakeyama M."/>
            <person name="Aluri S."/>
            <person name="Balachadran M.T."/>
            <person name="Sivarajan S.R."/>
            <person name="Patrignani A."/>
            <person name="Gruter S."/>
            <person name="Poveda L."/>
            <person name="Shimizu-Inatsugi R."/>
            <person name="Baeten J."/>
            <person name="Francoijs K.J."/>
            <person name="Nataraja K.N."/>
            <person name="Reddy Y.A.N."/>
            <person name="Phadnis S."/>
            <person name="Ravikumar R.L."/>
            <person name="Schlapbach R."/>
            <person name="Sreeman S.M."/>
            <person name="Shimizu K.K."/>
        </authorList>
    </citation>
    <scope>NUCLEOTIDE SEQUENCE</scope>
</reference>
<proteinExistence type="predicted"/>
<dbReference type="PANTHER" id="PTHR33326:SF38">
    <property type="entry name" value="EXPRESSED PROTEIN"/>
    <property type="match status" value="1"/>
</dbReference>